<protein>
    <recommendedName>
        <fullName evidence="5">Transmembrane protein</fullName>
    </recommendedName>
</protein>
<name>A0A9J5YA89_SOLCO</name>
<accession>A0A9J5YA89</accession>
<evidence type="ECO:0000256" key="2">
    <source>
        <dbReference type="SAM" id="Phobius"/>
    </source>
</evidence>
<dbReference type="AlphaFoldDB" id="A0A9J5YA89"/>
<dbReference type="GO" id="GO:0010228">
    <property type="term" value="P:vegetative to reproductive phase transition of meristem"/>
    <property type="evidence" value="ECO:0007669"/>
    <property type="project" value="TreeGrafter"/>
</dbReference>
<evidence type="ECO:0008006" key="5">
    <source>
        <dbReference type="Google" id="ProtNLM"/>
    </source>
</evidence>
<evidence type="ECO:0000313" key="3">
    <source>
        <dbReference type="EMBL" id="KAG5596464.1"/>
    </source>
</evidence>
<dbReference type="InterPro" id="IPR040229">
    <property type="entry name" value="At3g27390-like"/>
</dbReference>
<sequence>MEIPEAFLAKLWSFISFLPFFFLLFLLGLLKGLVIGPIVTVIISVGNSAIVIGLWPAHFIWTYYCVAKSKRLGWVLKIALLVSLPVPLILWPIVAIIGSLLGGIGYGFFAPLIATFEAIGESITCKIYHCFTDGCISTLKGSCTVVRDFTDFCFHSYFSYMDELSEEIYPDEKPIEVKLSKLPSCILVSLLAIPVDVPLITTLALWKSPFMLFRGWKRLLEDLIGREGPFLETVCVPFAGLAIFLWPLAVVGSVGASFFSSFALALYSGVVVHQEDSFRMGLAYILAAVSIFDEYTNDLLDMREGSCFMRPKYRRNMRSSGGLDSKKSIEQRNEKEKEGSHSLKLVSHGSRMLKQAIQQYTPMQVWGWLFKSCEVNGRILLREGFIDVKDIEECIVKGTVRMSACICKIRLSGPTNLYVFSQTVFFSSSSSAYVLALGRMMSYMLYTADEVELTKSNWPKDKVFEWFLAPLLVIKEQIKTLQLGEDEEISLRKLIMCYKNERPEEWDNTGFPSADTVRRAQLQAVIRRLQGIVGSFSRVPTFRRRFKNLVKVLYLEAIQTCLIAETDGGSSKAGNRNRHQRVKGDKNNTDDDGKQNEQSSRDGDSIV</sequence>
<feature type="transmembrane region" description="Helical" evidence="2">
    <location>
        <begin position="78"/>
        <end position="101"/>
    </location>
</feature>
<dbReference type="OrthoDB" id="1932537at2759"/>
<feature type="transmembrane region" description="Helical" evidence="2">
    <location>
        <begin position="254"/>
        <end position="272"/>
    </location>
</feature>
<feature type="region of interest" description="Disordered" evidence="1">
    <location>
        <begin position="317"/>
        <end position="340"/>
    </location>
</feature>
<comment type="caution">
    <text evidence="3">The sequence shown here is derived from an EMBL/GenBank/DDBJ whole genome shotgun (WGS) entry which is preliminary data.</text>
</comment>
<dbReference type="PANTHER" id="PTHR31133">
    <property type="entry name" value="MEMBRANE PROTEIN"/>
    <property type="match status" value="1"/>
</dbReference>
<evidence type="ECO:0000313" key="4">
    <source>
        <dbReference type="Proteomes" id="UP000824120"/>
    </source>
</evidence>
<keyword evidence="2" id="KW-1133">Transmembrane helix</keyword>
<feature type="compositionally biased region" description="Basic and acidic residues" evidence="1">
    <location>
        <begin position="324"/>
        <end position="340"/>
    </location>
</feature>
<dbReference type="Proteomes" id="UP000824120">
    <property type="component" value="Chromosome 7"/>
</dbReference>
<reference evidence="3 4" key="1">
    <citation type="submission" date="2020-09" db="EMBL/GenBank/DDBJ databases">
        <title>De no assembly of potato wild relative species, Solanum commersonii.</title>
        <authorList>
            <person name="Cho K."/>
        </authorList>
    </citation>
    <scope>NUCLEOTIDE SEQUENCE [LARGE SCALE GENOMIC DNA]</scope>
    <source>
        <strain evidence="3">LZ3.2</strain>
        <tissue evidence="3">Leaf</tissue>
    </source>
</reference>
<feature type="transmembrane region" description="Helical" evidence="2">
    <location>
        <begin position="33"/>
        <end position="66"/>
    </location>
</feature>
<evidence type="ECO:0000256" key="1">
    <source>
        <dbReference type="SAM" id="MobiDB-lite"/>
    </source>
</evidence>
<feature type="compositionally biased region" description="Basic and acidic residues" evidence="1">
    <location>
        <begin position="582"/>
        <end position="607"/>
    </location>
</feature>
<feature type="region of interest" description="Disordered" evidence="1">
    <location>
        <begin position="567"/>
        <end position="607"/>
    </location>
</feature>
<keyword evidence="4" id="KW-1185">Reference proteome</keyword>
<dbReference type="PANTHER" id="PTHR31133:SF2">
    <property type="entry name" value="EXPRESSED PROTEIN"/>
    <property type="match status" value="1"/>
</dbReference>
<feature type="transmembrane region" description="Helical" evidence="2">
    <location>
        <begin position="186"/>
        <end position="206"/>
    </location>
</feature>
<keyword evidence="2" id="KW-0812">Transmembrane</keyword>
<dbReference type="EMBL" id="JACXVP010000007">
    <property type="protein sequence ID" value="KAG5596464.1"/>
    <property type="molecule type" value="Genomic_DNA"/>
</dbReference>
<keyword evidence="2" id="KW-0472">Membrane</keyword>
<gene>
    <name evidence="3" type="ORF">H5410_037696</name>
</gene>
<feature type="transmembrane region" description="Helical" evidence="2">
    <location>
        <begin position="7"/>
        <end position="27"/>
    </location>
</feature>
<organism evidence="3 4">
    <name type="scientific">Solanum commersonii</name>
    <name type="common">Commerson's wild potato</name>
    <name type="synonym">Commerson's nightshade</name>
    <dbReference type="NCBI Taxonomy" id="4109"/>
    <lineage>
        <taxon>Eukaryota</taxon>
        <taxon>Viridiplantae</taxon>
        <taxon>Streptophyta</taxon>
        <taxon>Embryophyta</taxon>
        <taxon>Tracheophyta</taxon>
        <taxon>Spermatophyta</taxon>
        <taxon>Magnoliopsida</taxon>
        <taxon>eudicotyledons</taxon>
        <taxon>Gunneridae</taxon>
        <taxon>Pentapetalae</taxon>
        <taxon>asterids</taxon>
        <taxon>lamiids</taxon>
        <taxon>Solanales</taxon>
        <taxon>Solanaceae</taxon>
        <taxon>Solanoideae</taxon>
        <taxon>Solaneae</taxon>
        <taxon>Solanum</taxon>
    </lineage>
</organism>
<proteinExistence type="predicted"/>